<reference evidence="10" key="1">
    <citation type="submission" date="2022-11" db="UniProtKB">
        <authorList>
            <consortium name="WormBaseParasite"/>
        </authorList>
    </citation>
    <scope>IDENTIFICATION</scope>
</reference>
<evidence type="ECO:0000256" key="4">
    <source>
        <dbReference type="PROSITE-ProRule" id="PRU00175"/>
    </source>
</evidence>
<evidence type="ECO:0000256" key="5">
    <source>
        <dbReference type="PROSITE-ProRule" id="PRU00339"/>
    </source>
</evidence>
<organism evidence="9 10">
    <name type="scientific">Globodera rostochiensis</name>
    <name type="common">Golden nematode worm</name>
    <name type="synonym">Heterodera rostochiensis</name>
    <dbReference type="NCBI Taxonomy" id="31243"/>
    <lineage>
        <taxon>Eukaryota</taxon>
        <taxon>Metazoa</taxon>
        <taxon>Ecdysozoa</taxon>
        <taxon>Nematoda</taxon>
        <taxon>Chromadorea</taxon>
        <taxon>Rhabditida</taxon>
        <taxon>Tylenchina</taxon>
        <taxon>Tylenchomorpha</taxon>
        <taxon>Tylenchoidea</taxon>
        <taxon>Heteroderidae</taxon>
        <taxon>Heteroderinae</taxon>
        <taxon>Globodera</taxon>
    </lineage>
</organism>
<sequence length="860" mass="97098">MYQRVAHIECPESVLEVAEYHIERVQSELYNRQQYKCKVLVISKRLPVNVQKLVNVFDTFQIINALLSNLLEVVLHQETKSVLAKLIDELNEVKQSLAQKVEIDEKFLMVLQKVDQTHNPWECIDEMQLMARLDHSTLAHGQIALIYIHECMLRLASELGILLSAIEEIGMEWTNTGAINELTKTFFDLLQLGLGIAVAGGSASSYAFSSRVAPTQGLRFTIDAFLQFVQHVSSPIDGVANNIFTDEHPQAVTINTDEHPQAVTINTDEHPQAITINTDEHLQAVHPKAVTINTDEHPQALSCAHVFHQKCINSWLKLHNTCPMCRRTVIPDALLPPENLNRNVSNVPWHGSAVWRSSPTMLIFQIIFFITKCCLTFQNDDFNNYSVNGSSSNQPSKSDDEFADDLKYALELSLQEEKDRQSLLQQAADDESMAMDYAIARSMEGQKNDAITPKHSRISSSIIAAASTAIAQAGRSISTSRNDISSINAAASTTIAQAGQSISKMMQAHRMTLHDIICMVLARQKVCNKAGVGMVKAQQMTLHDIICMVKARQQYKAGVVIVTAQQMTLQDIVYTLQASHLYRQRCIQRLLLRQPHHIQLQEESARRKKGKNKKKHESSSSNSITQKDLIAIDQMFADNIDPEIIYNKLNNIQTNESLQTVEVQSRLARVCFLRALNMPSDNDVKWKAKQQEIEKGLNFANHALAIDAQHLNALKYVCMLMGLQFDHRISSDQKISLAVNLNKFLQRANQSDPEILHAQGRLKYSLARISSFNRMLAIQINSGIKALFNDASYESAITKLLKAETFFQGTSIDNYFYLGKCYQRKGDKKLAKYYYDHLMGMEPKNLREKECKENTAKIKI</sequence>
<keyword evidence="2 4" id="KW-0863">Zinc-finger</keyword>
<feature type="region of interest" description="Disordered" evidence="7">
    <location>
        <begin position="601"/>
        <end position="623"/>
    </location>
</feature>
<feature type="repeat" description="TPR" evidence="5">
    <location>
        <begin position="812"/>
        <end position="845"/>
    </location>
</feature>
<dbReference type="InterPro" id="IPR001841">
    <property type="entry name" value="Znf_RING"/>
</dbReference>
<dbReference type="Gene3D" id="1.25.40.10">
    <property type="entry name" value="Tetratricopeptide repeat domain"/>
    <property type="match status" value="1"/>
</dbReference>
<dbReference type="SUPFAM" id="SSF57850">
    <property type="entry name" value="RING/U-box"/>
    <property type="match status" value="1"/>
</dbReference>
<feature type="coiled-coil region" evidence="6">
    <location>
        <begin position="76"/>
        <end position="103"/>
    </location>
</feature>
<dbReference type="InterPro" id="IPR013083">
    <property type="entry name" value="Znf_RING/FYVE/PHD"/>
</dbReference>
<keyword evidence="5" id="KW-0802">TPR repeat</keyword>
<dbReference type="PROSITE" id="PS50089">
    <property type="entry name" value="ZF_RING_2"/>
    <property type="match status" value="1"/>
</dbReference>
<dbReference type="GO" id="GO:0016567">
    <property type="term" value="P:protein ubiquitination"/>
    <property type="evidence" value="ECO:0007669"/>
    <property type="project" value="TreeGrafter"/>
</dbReference>
<dbReference type="InterPro" id="IPR011990">
    <property type="entry name" value="TPR-like_helical_dom_sf"/>
</dbReference>
<dbReference type="PANTHER" id="PTHR15710:SF243">
    <property type="entry name" value="E3 UBIQUITIN-PROTEIN LIGASE PRAJA-2 ISOFORM X1"/>
    <property type="match status" value="1"/>
</dbReference>
<keyword evidence="3" id="KW-0862">Zinc</keyword>
<name>A0A914HK66_GLORO</name>
<evidence type="ECO:0000256" key="2">
    <source>
        <dbReference type="ARBA" id="ARBA00022771"/>
    </source>
</evidence>
<protein>
    <submittedName>
        <fullName evidence="10">RING-type domain-containing protein</fullName>
    </submittedName>
</protein>
<dbReference type="WBParaSite" id="Gr19_v10_g2229.t4">
    <property type="protein sequence ID" value="Gr19_v10_g2229.t4"/>
    <property type="gene ID" value="Gr19_v10_g2229"/>
</dbReference>
<dbReference type="GO" id="GO:0061630">
    <property type="term" value="F:ubiquitin protein ligase activity"/>
    <property type="evidence" value="ECO:0007669"/>
    <property type="project" value="TreeGrafter"/>
</dbReference>
<dbReference type="PANTHER" id="PTHR15710">
    <property type="entry name" value="E3 UBIQUITIN-PROTEIN LIGASE PRAJA"/>
    <property type="match status" value="1"/>
</dbReference>
<evidence type="ECO:0000256" key="7">
    <source>
        <dbReference type="SAM" id="MobiDB-lite"/>
    </source>
</evidence>
<keyword evidence="1" id="KW-0479">Metal-binding</keyword>
<dbReference type="GO" id="GO:0008270">
    <property type="term" value="F:zinc ion binding"/>
    <property type="evidence" value="ECO:0007669"/>
    <property type="project" value="UniProtKB-KW"/>
</dbReference>
<dbReference type="Proteomes" id="UP000887572">
    <property type="component" value="Unplaced"/>
</dbReference>
<keyword evidence="9" id="KW-1185">Reference proteome</keyword>
<dbReference type="InterPro" id="IPR019734">
    <property type="entry name" value="TPR_rpt"/>
</dbReference>
<dbReference type="PROSITE" id="PS50005">
    <property type="entry name" value="TPR"/>
    <property type="match status" value="1"/>
</dbReference>
<dbReference type="Gene3D" id="3.30.40.10">
    <property type="entry name" value="Zinc/RING finger domain, C3HC4 (zinc finger)"/>
    <property type="match status" value="1"/>
</dbReference>
<dbReference type="GO" id="GO:0005737">
    <property type="term" value="C:cytoplasm"/>
    <property type="evidence" value="ECO:0007669"/>
    <property type="project" value="UniProtKB-ARBA"/>
</dbReference>
<evidence type="ECO:0000256" key="1">
    <source>
        <dbReference type="ARBA" id="ARBA00022723"/>
    </source>
</evidence>
<dbReference type="Pfam" id="PF13639">
    <property type="entry name" value="zf-RING_2"/>
    <property type="match status" value="1"/>
</dbReference>
<evidence type="ECO:0000313" key="10">
    <source>
        <dbReference type="WBParaSite" id="Gr19_v10_g2229.t4"/>
    </source>
</evidence>
<evidence type="ECO:0000256" key="6">
    <source>
        <dbReference type="SAM" id="Coils"/>
    </source>
</evidence>
<feature type="compositionally biased region" description="Basic residues" evidence="7">
    <location>
        <begin position="606"/>
        <end position="616"/>
    </location>
</feature>
<feature type="domain" description="RING-type" evidence="8">
    <location>
        <begin position="301"/>
        <end position="326"/>
    </location>
</feature>
<evidence type="ECO:0000259" key="8">
    <source>
        <dbReference type="PROSITE" id="PS50089"/>
    </source>
</evidence>
<proteinExistence type="predicted"/>
<evidence type="ECO:0000313" key="9">
    <source>
        <dbReference type="Proteomes" id="UP000887572"/>
    </source>
</evidence>
<keyword evidence="6" id="KW-0175">Coiled coil</keyword>
<accession>A0A914HK66</accession>
<dbReference type="SUPFAM" id="SSF48452">
    <property type="entry name" value="TPR-like"/>
    <property type="match status" value="1"/>
</dbReference>
<evidence type="ECO:0000256" key="3">
    <source>
        <dbReference type="ARBA" id="ARBA00022833"/>
    </source>
</evidence>
<dbReference type="AlphaFoldDB" id="A0A914HK66"/>